<feature type="compositionally biased region" description="Low complexity" evidence="5">
    <location>
        <begin position="377"/>
        <end position="387"/>
    </location>
</feature>
<keyword evidence="7" id="KW-0732">Signal</keyword>
<evidence type="ECO:0000256" key="3">
    <source>
        <dbReference type="ARBA" id="ARBA00022989"/>
    </source>
</evidence>
<protein>
    <submittedName>
        <fullName evidence="8">Uncharacterized protein</fullName>
    </submittedName>
</protein>
<feature type="region of interest" description="Disordered" evidence="5">
    <location>
        <begin position="268"/>
        <end position="463"/>
    </location>
</feature>
<feature type="compositionally biased region" description="Pro residues" evidence="5">
    <location>
        <begin position="294"/>
        <end position="309"/>
    </location>
</feature>
<feature type="compositionally biased region" description="Polar residues" evidence="5">
    <location>
        <begin position="395"/>
        <end position="405"/>
    </location>
</feature>
<dbReference type="Gene3D" id="1.20.5.510">
    <property type="entry name" value="Single helix bin"/>
    <property type="match status" value="1"/>
</dbReference>
<accession>A0AA40D0I6</accession>
<feature type="signal peptide" evidence="7">
    <location>
        <begin position="1"/>
        <end position="21"/>
    </location>
</feature>
<feature type="compositionally biased region" description="Low complexity" evidence="5">
    <location>
        <begin position="269"/>
        <end position="293"/>
    </location>
</feature>
<keyword evidence="9" id="KW-1185">Reference proteome</keyword>
<evidence type="ECO:0000256" key="7">
    <source>
        <dbReference type="SAM" id="SignalP"/>
    </source>
</evidence>
<feature type="transmembrane region" description="Helical" evidence="6">
    <location>
        <begin position="238"/>
        <end position="262"/>
    </location>
</feature>
<feature type="region of interest" description="Disordered" evidence="5">
    <location>
        <begin position="203"/>
        <end position="234"/>
    </location>
</feature>
<comment type="caution">
    <text evidence="8">The sequence shown here is derived from an EMBL/GenBank/DDBJ whole genome shotgun (WGS) entry which is preliminary data.</text>
</comment>
<gene>
    <name evidence="8" type="ORF">QBC41DRAFT_360570</name>
</gene>
<evidence type="ECO:0000256" key="6">
    <source>
        <dbReference type="SAM" id="Phobius"/>
    </source>
</evidence>
<dbReference type="GO" id="GO:0071944">
    <property type="term" value="C:cell periphery"/>
    <property type="evidence" value="ECO:0007669"/>
    <property type="project" value="UniProtKB-ARBA"/>
</dbReference>
<sequence>MIMTMRAIFSIQIALSPLAYAHWLGQMPAGPLNNYGLPAVTATSSRDDTTGWSPNPTEAPLVNDGSDVSFIELMRRSEYWMKAKRETTQYLNSKTCGYFPTEDFDPFVCPNSETCSTNTNNVVACMSRGVTGPFFSVCFDYSAYLGGLCDNEDTGAETGCCKWSTHPACVMYLWPGPEPKSMYFCNPSSTIVTMLDVPKGVLDASTSSTSSDSPLTTTTSATQPPTQTPEPAPINTGAIAGGVVGGVAGLALIAGALAFFLLRRRKTKSNPNPTTPSTNPAYTAVPPNDNPNQQPYPSPPLPQNPPDFLSPPGSSTLRSETPYLTHTTHPNDAHISYQYDPSKPPEMQQGYFHYGPGGGGGGIGLYPHGTPDTLNTQFGQQQQQQGYTPPPPQGVNNQGVPNGQEQYHRPSPPLQQPSQLSELDTDNVVRGQSGNPAEMSGEGEAMRQSGNPVESPVDVEVKR</sequence>
<feature type="chain" id="PRO_5041237608" evidence="7">
    <location>
        <begin position="22"/>
        <end position="463"/>
    </location>
</feature>
<dbReference type="InterPro" id="IPR051694">
    <property type="entry name" value="Immunoregulatory_rcpt-like"/>
</dbReference>
<evidence type="ECO:0000313" key="9">
    <source>
        <dbReference type="Proteomes" id="UP001174997"/>
    </source>
</evidence>
<keyword evidence="3 6" id="KW-1133">Transmembrane helix</keyword>
<proteinExistence type="predicted"/>
<dbReference type="GO" id="GO:0016020">
    <property type="term" value="C:membrane"/>
    <property type="evidence" value="ECO:0007669"/>
    <property type="project" value="UniProtKB-SubCell"/>
</dbReference>
<comment type="subcellular location">
    <subcellularLocation>
        <location evidence="1">Membrane</location>
        <topology evidence="1">Single-pass membrane protein</topology>
    </subcellularLocation>
</comment>
<keyword evidence="4 6" id="KW-0472">Membrane</keyword>
<evidence type="ECO:0000256" key="5">
    <source>
        <dbReference type="SAM" id="MobiDB-lite"/>
    </source>
</evidence>
<name>A0AA40D0I6_9PEZI</name>
<feature type="compositionally biased region" description="Polar residues" evidence="5">
    <location>
        <begin position="313"/>
        <end position="330"/>
    </location>
</feature>
<evidence type="ECO:0000256" key="4">
    <source>
        <dbReference type="ARBA" id="ARBA00023136"/>
    </source>
</evidence>
<feature type="compositionally biased region" description="Gly residues" evidence="5">
    <location>
        <begin position="355"/>
        <end position="364"/>
    </location>
</feature>
<dbReference type="PANTHER" id="PTHR15549:SF26">
    <property type="entry name" value="AXIAL BUDDING PATTERN PROTEIN 2-RELATED"/>
    <property type="match status" value="1"/>
</dbReference>
<reference evidence="8" key="1">
    <citation type="submission" date="2023-06" db="EMBL/GenBank/DDBJ databases">
        <title>Genome-scale phylogeny and comparative genomics of the fungal order Sordariales.</title>
        <authorList>
            <consortium name="Lawrence Berkeley National Laboratory"/>
            <person name="Hensen N."/>
            <person name="Bonometti L."/>
            <person name="Westerberg I."/>
            <person name="Brannstrom I.O."/>
            <person name="Guillou S."/>
            <person name="Cros-Aarteil S."/>
            <person name="Calhoun S."/>
            <person name="Haridas S."/>
            <person name="Kuo A."/>
            <person name="Mondo S."/>
            <person name="Pangilinan J."/>
            <person name="Riley R."/>
            <person name="Labutti K."/>
            <person name="Andreopoulos B."/>
            <person name="Lipzen A."/>
            <person name="Chen C."/>
            <person name="Yanf M."/>
            <person name="Daum C."/>
            <person name="Ng V."/>
            <person name="Clum A."/>
            <person name="Steindorff A."/>
            <person name="Ohm R."/>
            <person name="Martin F."/>
            <person name="Silar P."/>
            <person name="Natvig D."/>
            <person name="Lalanne C."/>
            <person name="Gautier V."/>
            <person name="Ament-Velasquez S.L."/>
            <person name="Kruys A."/>
            <person name="Hutchinson M.I."/>
            <person name="Powell A.J."/>
            <person name="Barry K."/>
            <person name="Miller A.N."/>
            <person name="Grigoriev I.V."/>
            <person name="Debuchy R."/>
            <person name="Gladieux P."/>
            <person name="Thoren M.H."/>
            <person name="Johannesson H."/>
        </authorList>
    </citation>
    <scope>NUCLEOTIDE SEQUENCE</scope>
    <source>
        <strain evidence="8">CBS 307.81</strain>
    </source>
</reference>
<evidence type="ECO:0000256" key="2">
    <source>
        <dbReference type="ARBA" id="ARBA00022692"/>
    </source>
</evidence>
<dbReference type="AlphaFoldDB" id="A0AA40D0I6"/>
<evidence type="ECO:0000313" key="8">
    <source>
        <dbReference type="EMBL" id="KAK0658505.1"/>
    </source>
</evidence>
<evidence type="ECO:0000256" key="1">
    <source>
        <dbReference type="ARBA" id="ARBA00004167"/>
    </source>
</evidence>
<keyword evidence="2 6" id="KW-0812">Transmembrane</keyword>
<dbReference type="EMBL" id="JAULSY010000204">
    <property type="protein sequence ID" value="KAK0658505.1"/>
    <property type="molecule type" value="Genomic_DNA"/>
</dbReference>
<organism evidence="8 9">
    <name type="scientific">Cercophora samala</name>
    <dbReference type="NCBI Taxonomy" id="330535"/>
    <lineage>
        <taxon>Eukaryota</taxon>
        <taxon>Fungi</taxon>
        <taxon>Dikarya</taxon>
        <taxon>Ascomycota</taxon>
        <taxon>Pezizomycotina</taxon>
        <taxon>Sordariomycetes</taxon>
        <taxon>Sordariomycetidae</taxon>
        <taxon>Sordariales</taxon>
        <taxon>Lasiosphaeriaceae</taxon>
        <taxon>Cercophora</taxon>
    </lineage>
</organism>
<dbReference type="PANTHER" id="PTHR15549">
    <property type="entry name" value="PAIRED IMMUNOGLOBULIN-LIKE TYPE 2 RECEPTOR"/>
    <property type="match status" value="1"/>
</dbReference>
<dbReference type="Proteomes" id="UP001174997">
    <property type="component" value="Unassembled WGS sequence"/>
</dbReference>
<feature type="compositionally biased region" description="Low complexity" evidence="5">
    <location>
        <begin position="203"/>
        <end position="225"/>
    </location>
</feature>